<protein>
    <submittedName>
        <fullName evidence="2">L-lysine 2,3-aminomutase</fullName>
    </submittedName>
</protein>
<dbReference type="EMBL" id="QGMF01000056">
    <property type="protein sequence ID" value="TVY20423.1"/>
    <property type="molecule type" value="Genomic_DNA"/>
</dbReference>
<dbReference type="OrthoDB" id="5396721at2759"/>
<dbReference type="Gene3D" id="3.20.20.70">
    <property type="entry name" value="Aldolase class I"/>
    <property type="match status" value="1"/>
</dbReference>
<dbReference type="GO" id="GO:0051539">
    <property type="term" value="F:4 iron, 4 sulfur cluster binding"/>
    <property type="evidence" value="ECO:0007669"/>
    <property type="project" value="UniProtKB-KW"/>
</dbReference>
<keyword evidence="1" id="KW-0411">Iron-sulfur</keyword>
<evidence type="ECO:0000256" key="1">
    <source>
        <dbReference type="ARBA" id="ARBA00022485"/>
    </source>
</evidence>
<sequence>MGQDLKEFAIGKTFHVGDKLQSSSFYPYGWNVLPDNIPRNTVFNHSNTRKAFVEDVIAGFDAASITRSYAIGDDTEASIKASPTHINAHWNTAIEYIKENPAIQDIEIGGDSYYLTPEQLKFIGEGLLNIDHVRRFHFTTRGLAATPSRILNPNDTWTDTLIQISKLGRKVGKHVAIQTHFNHPDEFSWVTREAAQRLFANGVTVLNQSVLLKGVNDSVSTMSALIRELADCNIKPVNLLSRFFPYPSSNTSQYYVSQCDIAKGAEDLRTPLSTILHLETQLRGSIADFLMPQFVVNLPGGGGKRLAASYKSYDRRTGISTFVAPGVKGQRNESEVYDYFDPLHSLPDLEPLSRGLVFSGI</sequence>
<keyword evidence="3" id="KW-1185">Reference proteome</keyword>
<dbReference type="InterPro" id="IPR003739">
    <property type="entry name" value="Lys_aminomutase/Glu_NH3_mut"/>
</dbReference>
<dbReference type="InterPro" id="IPR013785">
    <property type="entry name" value="Aldolase_TIM"/>
</dbReference>
<evidence type="ECO:0000313" key="3">
    <source>
        <dbReference type="Proteomes" id="UP000469559"/>
    </source>
</evidence>
<gene>
    <name evidence="2" type="primary">kamA</name>
    <name evidence="2" type="ORF">LARI1_G001022</name>
</gene>
<proteinExistence type="predicted"/>
<dbReference type="Proteomes" id="UP000469559">
    <property type="component" value="Unassembled WGS sequence"/>
</dbReference>
<dbReference type="PANTHER" id="PTHR30538:SF0">
    <property type="entry name" value="L-LYSINE 2,3-AMINOMUTASE AQ_1632-RELATED"/>
    <property type="match status" value="1"/>
</dbReference>
<name>A0A8T9BPJ2_9HELO</name>
<accession>A0A8T9BPJ2</accession>
<dbReference type="PANTHER" id="PTHR30538">
    <property type="entry name" value="LYSINE 2,3-AMINOMUTASE-RELATED"/>
    <property type="match status" value="1"/>
</dbReference>
<keyword evidence="1" id="KW-0004">4Fe-4S</keyword>
<dbReference type="AlphaFoldDB" id="A0A8T9BPJ2"/>
<dbReference type="InterPro" id="IPR058240">
    <property type="entry name" value="rSAM_sf"/>
</dbReference>
<organism evidence="2 3">
    <name type="scientific">Lachnellula arida</name>
    <dbReference type="NCBI Taxonomy" id="1316785"/>
    <lineage>
        <taxon>Eukaryota</taxon>
        <taxon>Fungi</taxon>
        <taxon>Dikarya</taxon>
        <taxon>Ascomycota</taxon>
        <taxon>Pezizomycotina</taxon>
        <taxon>Leotiomycetes</taxon>
        <taxon>Helotiales</taxon>
        <taxon>Lachnaceae</taxon>
        <taxon>Lachnellula</taxon>
    </lineage>
</organism>
<comment type="caution">
    <text evidence="2">The sequence shown here is derived from an EMBL/GenBank/DDBJ whole genome shotgun (WGS) entry which is preliminary data.</text>
</comment>
<keyword evidence="1" id="KW-0408">Iron</keyword>
<reference evidence="2 3" key="1">
    <citation type="submission" date="2018-05" db="EMBL/GenBank/DDBJ databases">
        <title>Whole genome sequencing for identification of molecular markers to develop diagnostic detection tools for the regulated plant pathogen Lachnellula willkommii.</title>
        <authorList>
            <person name="Giroux E."/>
            <person name="Bilodeau G."/>
        </authorList>
    </citation>
    <scope>NUCLEOTIDE SEQUENCE [LARGE SCALE GENOMIC DNA]</scope>
    <source>
        <strain evidence="2 3">CBS 203.66</strain>
    </source>
</reference>
<keyword evidence="1" id="KW-0479">Metal-binding</keyword>
<dbReference type="SUPFAM" id="SSF102114">
    <property type="entry name" value="Radical SAM enzymes"/>
    <property type="match status" value="1"/>
</dbReference>
<evidence type="ECO:0000313" key="2">
    <source>
        <dbReference type="EMBL" id="TVY20423.1"/>
    </source>
</evidence>